<proteinExistence type="predicted"/>
<feature type="region of interest" description="Disordered" evidence="3">
    <location>
        <begin position="197"/>
        <end position="218"/>
    </location>
</feature>
<evidence type="ECO:0000313" key="5">
    <source>
        <dbReference type="EMBL" id="RKL27152.1"/>
    </source>
</evidence>
<dbReference type="GO" id="GO:0003677">
    <property type="term" value="F:DNA binding"/>
    <property type="evidence" value="ECO:0007669"/>
    <property type="project" value="InterPro"/>
</dbReference>
<keyword evidence="1" id="KW-0479">Metal-binding</keyword>
<dbReference type="InterPro" id="IPR050987">
    <property type="entry name" value="AtrR-like"/>
</dbReference>
<organism evidence="5 6">
    <name type="scientific">Gibberella intermedia</name>
    <name type="common">Bulb rot disease fungus</name>
    <name type="synonym">Fusarium proliferatum</name>
    <dbReference type="NCBI Taxonomy" id="948311"/>
    <lineage>
        <taxon>Eukaryota</taxon>
        <taxon>Fungi</taxon>
        <taxon>Dikarya</taxon>
        <taxon>Ascomycota</taxon>
        <taxon>Pezizomycotina</taxon>
        <taxon>Sordariomycetes</taxon>
        <taxon>Hypocreomycetidae</taxon>
        <taxon>Hypocreales</taxon>
        <taxon>Nectriaceae</taxon>
        <taxon>Fusarium</taxon>
        <taxon>Fusarium fujikuroi species complex</taxon>
    </lineage>
</organism>
<dbReference type="Pfam" id="PF04082">
    <property type="entry name" value="Fungal_trans"/>
    <property type="match status" value="1"/>
</dbReference>
<dbReference type="Proteomes" id="UP000283569">
    <property type="component" value="Unassembled WGS sequence"/>
</dbReference>
<dbReference type="PROSITE" id="PS50048">
    <property type="entry name" value="ZN2_CY6_FUNGAL_2"/>
    <property type="match status" value="1"/>
</dbReference>
<protein>
    <recommendedName>
        <fullName evidence="4">Zn(2)-C6 fungal-type domain-containing protein</fullName>
    </recommendedName>
</protein>
<dbReference type="AlphaFoldDB" id="A0A420SCZ9"/>
<evidence type="ECO:0000256" key="1">
    <source>
        <dbReference type="ARBA" id="ARBA00022723"/>
    </source>
</evidence>
<dbReference type="GO" id="GO:0000981">
    <property type="term" value="F:DNA-binding transcription factor activity, RNA polymerase II-specific"/>
    <property type="evidence" value="ECO:0007669"/>
    <property type="project" value="InterPro"/>
</dbReference>
<evidence type="ECO:0000256" key="2">
    <source>
        <dbReference type="ARBA" id="ARBA00023242"/>
    </source>
</evidence>
<dbReference type="InterPro" id="IPR001138">
    <property type="entry name" value="Zn2Cys6_DnaBD"/>
</dbReference>
<sequence length="737" mass="83402">MKRSAAYQTTAGLCKRRAPYTSRACDACRRRKGKCDGQQPCDFCAARDQECIYNGIASDYWPAQHLSDPSTNSHRTGEATAALTLDHESVAQIVLQVKNQLDSLSRRVESQAATFATANRQNEDRRDRSYLALPRESVLDGHQRRSLEQTSVMTTQCFYGPTSPDYSLNIAQIRVRQTDSSSDVVYHTQLQLASIDSEPAVSDGTTDESEARESPTPAAVGERDITMHLMGFRALINYREALRLLASFQDIVGNFHPFVNLDRLVARTRAWYVGGPSLELQQFGSDSTARLSLEEDLITYNLVLAIALHADAEPRSSDFEGIIWNSCKETVNSRLISRTTGMQHVIIVLLKAWYEFVNDMPRAAWRTCGIAGRMLMELGFHDSQVLTRLVTSERQRTEASNLLCSIIVLDRQWSASTGLPANFDANSFDASLKTKIENPYLKAMMSFILISDKFHEPISRAAKGGKYPDDDSFEVLDFQIEQWRRKAVENYSFSNISEWETDPTKRPPPWAIILHLRAECIRSLLLRPFFFTHADTTSSQRYLRSAVELLVRVTDILYHLDATTDLYQKHHPYYQHVLASSTALSFLLAATMQQNKETILNCLSPDLKRDYCHSFDMSVALASKYASMSRLSRKLLKRLVNMREILQQLGVLDNIMEEQTPLASKKGSPYRNLPNSSVGLNEGWHNIEDAELCLPEFPFLGRGSHSTATDDTATWEQPLLSQPWPDSFLADWFLEDL</sequence>
<dbReference type="CDD" id="cd00067">
    <property type="entry name" value="GAL4"/>
    <property type="match status" value="1"/>
</dbReference>
<dbReference type="SUPFAM" id="SSF57701">
    <property type="entry name" value="Zn2/Cys6 DNA-binding domain"/>
    <property type="match status" value="1"/>
</dbReference>
<dbReference type="Pfam" id="PF00172">
    <property type="entry name" value="Zn_clus"/>
    <property type="match status" value="1"/>
</dbReference>
<dbReference type="PANTHER" id="PTHR46910">
    <property type="entry name" value="TRANSCRIPTION FACTOR PDR1"/>
    <property type="match status" value="1"/>
</dbReference>
<accession>A0A420SCZ9</accession>
<feature type="domain" description="Zn(2)-C6 fungal-type" evidence="4">
    <location>
        <begin position="24"/>
        <end position="53"/>
    </location>
</feature>
<gene>
    <name evidence="5" type="ORF">BFJ72_g13385</name>
</gene>
<evidence type="ECO:0000259" key="4">
    <source>
        <dbReference type="PROSITE" id="PS50048"/>
    </source>
</evidence>
<dbReference type="SMART" id="SM00906">
    <property type="entry name" value="Fungal_trans"/>
    <property type="match status" value="1"/>
</dbReference>
<reference evidence="5 6" key="1">
    <citation type="journal article" date="2018" name="Sci. Rep.">
        <title>Characterisation of pathogen-specific regions and novel effector candidates in Fusarium oxysporum f. sp. cepae.</title>
        <authorList>
            <person name="Armitage A.D."/>
            <person name="Taylor A."/>
            <person name="Sobczyk M.K."/>
            <person name="Baxter L."/>
            <person name="Greenfield B.P."/>
            <person name="Bates H.J."/>
            <person name="Wilson F."/>
            <person name="Jackson A.C."/>
            <person name="Ott S."/>
            <person name="Harrison R.J."/>
            <person name="Clarkson J.P."/>
        </authorList>
    </citation>
    <scope>NUCLEOTIDE SEQUENCE [LARGE SCALE GENOMIC DNA]</scope>
    <source>
        <strain evidence="5 6">Fp_A8</strain>
    </source>
</reference>
<dbReference type="SMART" id="SM00066">
    <property type="entry name" value="GAL4"/>
    <property type="match status" value="1"/>
</dbReference>
<dbReference type="CDD" id="cd12148">
    <property type="entry name" value="fungal_TF_MHR"/>
    <property type="match status" value="1"/>
</dbReference>
<evidence type="ECO:0000313" key="6">
    <source>
        <dbReference type="Proteomes" id="UP000283569"/>
    </source>
</evidence>
<keyword evidence="2" id="KW-0539">Nucleus</keyword>
<dbReference type="InterPro" id="IPR036864">
    <property type="entry name" value="Zn2-C6_fun-type_DNA-bd_sf"/>
</dbReference>
<comment type="caution">
    <text evidence="5">The sequence shown here is derived from an EMBL/GenBank/DDBJ whole genome shotgun (WGS) entry which is preliminary data.</text>
</comment>
<dbReference type="GO" id="GO:0006351">
    <property type="term" value="P:DNA-templated transcription"/>
    <property type="evidence" value="ECO:0007669"/>
    <property type="project" value="InterPro"/>
</dbReference>
<name>A0A420SCZ9_GIBIN</name>
<dbReference type="PANTHER" id="PTHR46910:SF13">
    <property type="entry name" value="SPECIFIC TRANSCRIPTION FACTOR, PUTATIVE (AFU_ORTHOLOGUE AFUA_4G06190)-RELATED"/>
    <property type="match status" value="1"/>
</dbReference>
<dbReference type="EMBL" id="MRDB01000079">
    <property type="protein sequence ID" value="RKL27152.1"/>
    <property type="molecule type" value="Genomic_DNA"/>
</dbReference>
<dbReference type="PROSITE" id="PS00463">
    <property type="entry name" value="ZN2_CY6_FUNGAL_1"/>
    <property type="match status" value="1"/>
</dbReference>
<dbReference type="GO" id="GO:0008270">
    <property type="term" value="F:zinc ion binding"/>
    <property type="evidence" value="ECO:0007669"/>
    <property type="project" value="InterPro"/>
</dbReference>
<evidence type="ECO:0000256" key="3">
    <source>
        <dbReference type="SAM" id="MobiDB-lite"/>
    </source>
</evidence>
<dbReference type="InterPro" id="IPR007219">
    <property type="entry name" value="XnlR_reg_dom"/>
</dbReference>
<dbReference type="Gene3D" id="4.10.240.10">
    <property type="entry name" value="Zn(2)-C6 fungal-type DNA-binding domain"/>
    <property type="match status" value="1"/>
</dbReference>